<dbReference type="PANTHER" id="PTHR48085:SF5">
    <property type="entry name" value="CADMIUM_ZINC-TRANSPORTING ATPASE HMA4-RELATED"/>
    <property type="match status" value="1"/>
</dbReference>
<dbReference type="PRINTS" id="PR00119">
    <property type="entry name" value="CATATPASE"/>
</dbReference>
<dbReference type="EMBL" id="JACYWE010000001">
    <property type="protein sequence ID" value="MBD8504948.1"/>
    <property type="molecule type" value="Genomic_DNA"/>
</dbReference>
<feature type="transmembrane region" description="Helical" evidence="8">
    <location>
        <begin position="231"/>
        <end position="250"/>
    </location>
</feature>
<evidence type="ECO:0000256" key="6">
    <source>
        <dbReference type="ARBA" id="ARBA00022989"/>
    </source>
</evidence>
<dbReference type="SUPFAM" id="SSF81653">
    <property type="entry name" value="Calcium ATPase, transduction domain A"/>
    <property type="match status" value="1"/>
</dbReference>
<feature type="transmembrane region" description="Helical" evidence="8">
    <location>
        <begin position="563"/>
        <end position="590"/>
    </location>
</feature>
<dbReference type="Proteomes" id="UP000642993">
    <property type="component" value="Unassembled WGS sequence"/>
</dbReference>
<dbReference type="Gene3D" id="3.40.1110.10">
    <property type="entry name" value="Calcium-transporting ATPase, cytoplasmic domain N"/>
    <property type="match status" value="1"/>
</dbReference>
<dbReference type="InterPro" id="IPR027256">
    <property type="entry name" value="P-typ_ATPase_IB"/>
</dbReference>
<dbReference type="SUPFAM" id="SSF81665">
    <property type="entry name" value="Calcium ATPase, transmembrane domain M"/>
    <property type="match status" value="1"/>
</dbReference>
<dbReference type="SFLD" id="SFLDG00002">
    <property type="entry name" value="C1.7:_P-type_atpase_like"/>
    <property type="match status" value="1"/>
</dbReference>
<dbReference type="NCBIfam" id="TIGR01525">
    <property type="entry name" value="ATPase-IB_hvy"/>
    <property type="match status" value="1"/>
</dbReference>
<dbReference type="Pfam" id="PF00702">
    <property type="entry name" value="Hydrolase"/>
    <property type="match status" value="1"/>
</dbReference>
<organism evidence="10 11">
    <name type="scientific">Lolliginicoccus lacisalsi</name>
    <dbReference type="NCBI Taxonomy" id="2742202"/>
    <lineage>
        <taxon>Bacteria</taxon>
        <taxon>Bacillati</taxon>
        <taxon>Actinomycetota</taxon>
        <taxon>Actinomycetes</taxon>
        <taxon>Mycobacteriales</taxon>
        <taxon>Hoyosellaceae</taxon>
        <taxon>Lolliginicoccus</taxon>
    </lineage>
</organism>
<dbReference type="PANTHER" id="PTHR48085">
    <property type="entry name" value="CADMIUM/ZINC-TRANSPORTING ATPASE HMA2-RELATED"/>
    <property type="match status" value="1"/>
</dbReference>
<dbReference type="RefSeq" id="WP_192037442.1">
    <property type="nucleotide sequence ID" value="NZ_JACYWE010000001.1"/>
</dbReference>
<evidence type="ECO:0000313" key="10">
    <source>
        <dbReference type="EMBL" id="MBD8504948.1"/>
    </source>
</evidence>
<evidence type="ECO:0000256" key="1">
    <source>
        <dbReference type="ARBA" id="ARBA00004651"/>
    </source>
</evidence>
<comment type="subcellular location">
    <subcellularLocation>
        <location evidence="1">Cell membrane</location>
        <topology evidence="1">Multi-pass membrane protein</topology>
    </subcellularLocation>
</comment>
<dbReference type="GO" id="GO:0015086">
    <property type="term" value="F:cadmium ion transmembrane transporter activity"/>
    <property type="evidence" value="ECO:0007669"/>
    <property type="project" value="TreeGrafter"/>
</dbReference>
<evidence type="ECO:0000259" key="9">
    <source>
        <dbReference type="Pfam" id="PF00122"/>
    </source>
</evidence>
<protein>
    <submittedName>
        <fullName evidence="10">Cation-translocating P-type ATPase</fullName>
    </submittedName>
</protein>
<dbReference type="SFLD" id="SFLDF00027">
    <property type="entry name" value="p-type_atpase"/>
    <property type="match status" value="1"/>
</dbReference>
<dbReference type="Pfam" id="PF00122">
    <property type="entry name" value="E1-E2_ATPase"/>
    <property type="match status" value="1"/>
</dbReference>
<reference evidence="10" key="1">
    <citation type="submission" date="2020-09" db="EMBL/GenBank/DDBJ databases">
        <title>Hoyosella lacisalsi sp. nov., a halotolerant actinobacterium isolated from soil of Lake Gudzhirganskoe.</title>
        <authorList>
            <person name="Yang Q."/>
            <person name="Guo P.Y."/>
            <person name="Liu S.W."/>
            <person name="Li F.N."/>
            <person name="Sun C.H."/>
        </authorList>
    </citation>
    <scope>NUCLEOTIDE SEQUENCE</scope>
    <source>
        <strain evidence="10">G463</strain>
    </source>
</reference>
<gene>
    <name evidence="10" type="ORF">HT102_00405</name>
</gene>
<dbReference type="GO" id="GO:0046872">
    <property type="term" value="F:metal ion binding"/>
    <property type="evidence" value="ECO:0007669"/>
    <property type="project" value="UniProtKB-KW"/>
</dbReference>
<dbReference type="SUPFAM" id="SSF56784">
    <property type="entry name" value="HAD-like"/>
    <property type="match status" value="1"/>
</dbReference>
<dbReference type="SFLD" id="SFLDS00003">
    <property type="entry name" value="Haloacid_Dehalogenase"/>
    <property type="match status" value="1"/>
</dbReference>
<keyword evidence="8" id="KW-0547">Nucleotide-binding</keyword>
<accession>A0A927PJU5</accession>
<dbReference type="GO" id="GO:0019829">
    <property type="term" value="F:ATPase-coupled monoatomic cation transmembrane transporter activity"/>
    <property type="evidence" value="ECO:0007669"/>
    <property type="project" value="InterPro"/>
</dbReference>
<evidence type="ECO:0000256" key="7">
    <source>
        <dbReference type="ARBA" id="ARBA00023136"/>
    </source>
</evidence>
<dbReference type="AlphaFoldDB" id="A0A927PJU5"/>
<dbReference type="InterPro" id="IPR051014">
    <property type="entry name" value="Cation_Transport_ATPase_IB"/>
</dbReference>
<feature type="domain" description="P-type ATPase A" evidence="9">
    <location>
        <begin position="112"/>
        <end position="211"/>
    </location>
</feature>
<keyword evidence="8" id="KW-1003">Cell membrane</keyword>
<dbReference type="Gene3D" id="3.40.50.1000">
    <property type="entry name" value="HAD superfamily/HAD-like"/>
    <property type="match status" value="1"/>
</dbReference>
<keyword evidence="7 8" id="KW-0472">Membrane</keyword>
<evidence type="ECO:0000256" key="4">
    <source>
        <dbReference type="ARBA" id="ARBA00022723"/>
    </source>
</evidence>
<dbReference type="InterPro" id="IPR059000">
    <property type="entry name" value="ATPase_P-type_domA"/>
</dbReference>
<dbReference type="InterPro" id="IPR008250">
    <property type="entry name" value="ATPase_P-typ_transduc_dom_A_sf"/>
</dbReference>
<keyword evidence="5" id="KW-1278">Translocase</keyword>
<keyword evidence="8" id="KW-0067">ATP-binding</keyword>
<dbReference type="InterPro" id="IPR036412">
    <property type="entry name" value="HAD-like_sf"/>
</dbReference>
<dbReference type="InterPro" id="IPR018303">
    <property type="entry name" value="ATPase_P-typ_P_site"/>
</dbReference>
<dbReference type="PROSITE" id="PS00154">
    <property type="entry name" value="ATPASE_E1_E2"/>
    <property type="match status" value="1"/>
</dbReference>
<dbReference type="GO" id="GO:0005886">
    <property type="term" value="C:plasma membrane"/>
    <property type="evidence" value="ECO:0007669"/>
    <property type="project" value="UniProtKB-SubCell"/>
</dbReference>
<dbReference type="GO" id="GO:0016887">
    <property type="term" value="F:ATP hydrolysis activity"/>
    <property type="evidence" value="ECO:0007669"/>
    <property type="project" value="InterPro"/>
</dbReference>
<feature type="transmembrane region" description="Helical" evidence="8">
    <location>
        <begin position="262"/>
        <end position="284"/>
    </location>
</feature>
<evidence type="ECO:0000313" key="11">
    <source>
        <dbReference type="Proteomes" id="UP000642993"/>
    </source>
</evidence>
<dbReference type="InterPro" id="IPR023299">
    <property type="entry name" value="ATPase_P-typ_cyto_dom_N"/>
</dbReference>
<evidence type="ECO:0000256" key="2">
    <source>
        <dbReference type="ARBA" id="ARBA00006024"/>
    </source>
</evidence>
<evidence type="ECO:0000256" key="8">
    <source>
        <dbReference type="RuleBase" id="RU362081"/>
    </source>
</evidence>
<evidence type="ECO:0000256" key="5">
    <source>
        <dbReference type="ARBA" id="ARBA00022967"/>
    </source>
</evidence>
<dbReference type="GO" id="GO:0005524">
    <property type="term" value="F:ATP binding"/>
    <property type="evidence" value="ECO:0007669"/>
    <property type="project" value="UniProtKB-UniRule"/>
</dbReference>
<sequence length="648" mass="65529">MIREAIRHPTIRAALLAAALLAASVPLSGLPATVLVLASALVGASTFVPRAVARLPRHIGVGTLMSIAMIGAVLLGAYTEAALLGILFSLAEGLEALAVTRTRRSLRALHALIPDTVTIERGGTILDIPAAELTIGDTLVLAPGQRAATDATITGGRTSLDVSAITGESIPIEAGPGDALPAGAINGTSAITARVTAEVADSSLARIVTIVEQAQQDHGARQRIADRIARPLVPTILLLATAITVIGALLGDPMTWIERGLVVLVAASPCALAISVPLTVVAAVGGASRAGMVVGSGRALEALGAVTILALDKTGTLTANTPTVIGARGTGHAADPLAVAAALEERSDHPLAAPIVEAAQQRAASRYHADDVQAVPGRGITGTIDAAPARLGAPGWIPLPTELEENARAWQESGATVVAVELAGEVIGILAVRDELRPEAPAVVKQLRDRGIRTVMLTGDSEPCARALAAECGIDEVHASLLPEDKAEVVASLRRTGTTAMVGDGINDAPALATADTGIAMGAMGSDAAVAAADCALLGNDLRHLPQVLDHARRARGIMVQNIALSLAIITILVPLAATGLLGLATVVLIHESAEVLVILNAIRAARIRRLDGSAPEAVAVPAPATGARGPGGLLAQGENGGSCCDHC</sequence>
<comment type="caution">
    <text evidence="10">The sequence shown here is derived from an EMBL/GenBank/DDBJ whole genome shotgun (WGS) entry which is preliminary data.</text>
</comment>
<dbReference type="InterPro" id="IPR001757">
    <property type="entry name" value="P_typ_ATPase"/>
</dbReference>
<name>A0A927PJU5_9ACTN</name>
<comment type="similarity">
    <text evidence="2 8">Belongs to the cation transport ATPase (P-type) (TC 3.A.3) family. Type IB subfamily.</text>
</comment>
<keyword evidence="3 8" id="KW-0812">Transmembrane</keyword>
<dbReference type="InterPro" id="IPR023214">
    <property type="entry name" value="HAD_sf"/>
</dbReference>
<dbReference type="InterPro" id="IPR023298">
    <property type="entry name" value="ATPase_P-typ_TM_dom_sf"/>
</dbReference>
<feature type="transmembrane region" description="Helical" evidence="8">
    <location>
        <begin position="59"/>
        <end position="77"/>
    </location>
</feature>
<keyword evidence="4 8" id="KW-0479">Metal-binding</keyword>
<dbReference type="NCBIfam" id="TIGR01494">
    <property type="entry name" value="ATPase_P-type"/>
    <property type="match status" value="1"/>
</dbReference>
<keyword evidence="6 8" id="KW-1133">Transmembrane helix</keyword>
<proteinExistence type="inferred from homology"/>
<dbReference type="InterPro" id="IPR044492">
    <property type="entry name" value="P_typ_ATPase_HD_dom"/>
</dbReference>
<keyword evidence="11" id="KW-1185">Reference proteome</keyword>
<dbReference type="Gene3D" id="2.70.150.10">
    <property type="entry name" value="Calcium-transporting ATPase, cytoplasmic transduction domain A"/>
    <property type="match status" value="1"/>
</dbReference>
<evidence type="ECO:0000256" key="3">
    <source>
        <dbReference type="ARBA" id="ARBA00022692"/>
    </source>
</evidence>